<dbReference type="HAMAP" id="MF_00014">
    <property type="entry name" value="Ribosome_mat_RimM"/>
    <property type="match status" value="1"/>
</dbReference>
<dbReference type="GO" id="GO:0005737">
    <property type="term" value="C:cytoplasm"/>
    <property type="evidence" value="ECO:0007669"/>
    <property type="project" value="UniProtKB-SubCell"/>
</dbReference>
<comment type="subcellular location">
    <subcellularLocation>
        <location evidence="5">Cytoplasm</location>
    </subcellularLocation>
</comment>
<dbReference type="Gene3D" id="2.30.30.240">
    <property type="entry name" value="PRC-barrel domain"/>
    <property type="match status" value="1"/>
</dbReference>
<feature type="domain" description="PRC-barrel" evidence="7">
    <location>
        <begin position="100"/>
        <end position="172"/>
    </location>
</feature>
<comment type="domain">
    <text evidence="5">The PRC barrel domain binds ribosomal protein uS19.</text>
</comment>
<dbReference type="GO" id="GO:0005840">
    <property type="term" value="C:ribosome"/>
    <property type="evidence" value="ECO:0007669"/>
    <property type="project" value="InterPro"/>
</dbReference>
<dbReference type="RefSeq" id="WP_090397405.1">
    <property type="nucleotide sequence ID" value="NZ_FNEN01000004.1"/>
</dbReference>
<dbReference type="AlphaFoldDB" id="A0A1G8MJD5"/>
<organism evidence="8 9">
    <name type="scientific">Natribacillus halophilus</name>
    <dbReference type="NCBI Taxonomy" id="549003"/>
    <lineage>
        <taxon>Bacteria</taxon>
        <taxon>Bacillati</taxon>
        <taxon>Bacillota</taxon>
        <taxon>Bacilli</taxon>
        <taxon>Bacillales</taxon>
        <taxon>Bacillaceae</taxon>
        <taxon>Natribacillus</taxon>
    </lineage>
</organism>
<comment type="subunit">
    <text evidence="5">Binds ribosomal protein uS19.</text>
</comment>
<evidence type="ECO:0000256" key="3">
    <source>
        <dbReference type="ARBA" id="ARBA00022552"/>
    </source>
</evidence>
<dbReference type="GO" id="GO:0043022">
    <property type="term" value="F:ribosome binding"/>
    <property type="evidence" value="ECO:0007669"/>
    <property type="project" value="InterPro"/>
</dbReference>
<dbReference type="GO" id="GO:0042274">
    <property type="term" value="P:ribosomal small subunit biogenesis"/>
    <property type="evidence" value="ECO:0007669"/>
    <property type="project" value="UniProtKB-UniRule"/>
</dbReference>
<dbReference type="InterPro" id="IPR011961">
    <property type="entry name" value="RimM"/>
</dbReference>
<evidence type="ECO:0000313" key="8">
    <source>
        <dbReference type="EMBL" id="SDI67987.1"/>
    </source>
</evidence>
<dbReference type="InterPro" id="IPR036976">
    <property type="entry name" value="RimM_N_sf"/>
</dbReference>
<comment type="function">
    <text evidence="5">An accessory protein needed during the final step in the assembly of 30S ribosomal subunit, possibly for assembly of the head region. Essential for efficient processing of 16S rRNA. May be needed both before and after RbfA during the maturation of 16S rRNA. It has affinity for free ribosomal 30S subunits but not for 70S ribosomes.</text>
</comment>
<dbReference type="InterPro" id="IPR027275">
    <property type="entry name" value="PRC-brl_dom"/>
</dbReference>
<dbReference type="PANTHER" id="PTHR33692">
    <property type="entry name" value="RIBOSOME MATURATION FACTOR RIMM"/>
    <property type="match status" value="1"/>
</dbReference>
<protein>
    <recommendedName>
        <fullName evidence="5">Ribosome maturation factor RimM</fullName>
    </recommendedName>
</protein>
<accession>A0A1G8MJD5</accession>
<dbReference type="OrthoDB" id="9810331at2"/>
<evidence type="ECO:0000259" key="7">
    <source>
        <dbReference type="Pfam" id="PF05239"/>
    </source>
</evidence>
<sequence length="175" mass="19744">MTASNTDYFHVGKIVNTHGVNGEVRVIATTDFPEDRFAVCSELRFVAENGDTVMLEIQAKREHKQFYLLLFTGYETQADAETLKGGDLEVHESRREPLPEDEFYYNEIIGADVYADDGDHLGTVREILSPGANDVWVVERAGKDLLLPYTSEVVQAIDIENRRVTVHLLEGLLEE</sequence>
<dbReference type="NCBIfam" id="TIGR02273">
    <property type="entry name" value="16S_RimM"/>
    <property type="match status" value="1"/>
</dbReference>
<dbReference type="Pfam" id="PF01782">
    <property type="entry name" value="RimM"/>
    <property type="match status" value="1"/>
</dbReference>
<keyword evidence="2 5" id="KW-0690">Ribosome biogenesis</keyword>
<evidence type="ECO:0000256" key="1">
    <source>
        <dbReference type="ARBA" id="ARBA00022490"/>
    </source>
</evidence>
<keyword evidence="1 5" id="KW-0963">Cytoplasm</keyword>
<dbReference type="PANTHER" id="PTHR33692:SF1">
    <property type="entry name" value="RIBOSOME MATURATION FACTOR RIMM"/>
    <property type="match status" value="1"/>
</dbReference>
<dbReference type="Proteomes" id="UP000198853">
    <property type="component" value="Unassembled WGS sequence"/>
</dbReference>
<reference evidence="8 9" key="1">
    <citation type="submission" date="2016-10" db="EMBL/GenBank/DDBJ databases">
        <authorList>
            <person name="de Groot N.N."/>
        </authorList>
    </citation>
    <scope>NUCLEOTIDE SEQUENCE [LARGE SCALE GENOMIC DNA]</scope>
    <source>
        <strain evidence="8 9">DSM 21771</strain>
    </source>
</reference>
<gene>
    <name evidence="5" type="primary">rimM</name>
    <name evidence="8" type="ORF">SAMN04488123_104195</name>
</gene>
<comment type="similarity">
    <text evidence="5">Belongs to the RimM family.</text>
</comment>
<dbReference type="SUPFAM" id="SSF50447">
    <property type="entry name" value="Translation proteins"/>
    <property type="match status" value="1"/>
</dbReference>
<evidence type="ECO:0000259" key="6">
    <source>
        <dbReference type="Pfam" id="PF01782"/>
    </source>
</evidence>
<name>A0A1G8MJD5_9BACI</name>
<feature type="domain" description="RimM N-terminal" evidence="6">
    <location>
        <begin position="11"/>
        <end position="93"/>
    </location>
</feature>
<evidence type="ECO:0000256" key="5">
    <source>
        <dbReference type="HAMAP-Rule" id="MF_00014"/>
    </source>
</evidence>
<dbReference type="Pfam" id="PF05239">
    <property type="entry name" value="PRC"/>
    <property type="match status" value="1"/>
</dbReference>
<proteinExistence type="inferred from homology"/>
<evidence type="ECO:0000313" key="9">
    <source>
        <dbReference type="Proteomes" id="UP000198853"/>
    </source>
</evidence>
<dbReference type="InterPro" id="IPR009000">
    <property type="entry name" value="Transl_B-barrel_sf"/>
</dbReference>
<keyword evidence="9" id="KW-1185">Reference proteome</keyword>
<dbReference type="Gene3D" id="2.40.30.60">
    <property type="entry name" value="RimM"/>
    <property type="match status" value="1"/>
</dbReference>
<dbReference type="InterPro" id="IPR011033">
    <property type="entry name" value="PRC_barrel-like_sf"/>
</dbReference>
<evidence type="ECO:0000256" key="2">
    <source>
        <dbReference type="ARBA" id="ARBA00022517"/>
    </source>
</evidence>
<evidence type="ECO:0000256" key="4">
    <source>
        <dbReference type="ARBA" id="ARBA00023186"/>
    </source>
</evidence>
<dbReference type="EMBL" id="FNEN01000004">
    <property type="protein sequence ID" value="SDI67987.1"/>
    <property type="molecule type" value="Genomic_DNA"/>
</dbReference>
<dbReference type="InterPro" id="IPR002676">
    <property type="entry name" value="RimM_N"/>
</dbReference>
<keyword evidence="4 5" id="KW-0143">Chaperone</keyword>
<keyword evidence="3 5" id="KW-0698">rRNA processing</keyword>
<dbReference type="GO" id="GO:0006364">
    <property type="term" value="P:rRNA processing"/>
    <property type="evidence" value="ECO:0007669"/>
    <property type="project" value="UniProtKB-UniRule"/>
</dbReference>
<dbReference type="SUPFAM" id="SSF50346">
    <property type="entry name" value="PRC-barrel domain"/>
    <property type="match status" value="1"/>
</dbReference>